<dbReference type="Pfam" id="PF01894">
    <property type="entry name" value="YjbQ"/>
    <property type="match status" value="1"/>
</dbReference>
<dbReference type="PANTHER" id="PTHR43963">
    <property type="entry name" value="CARBONYL REDUCTASE 1-RELATED"/>
    <property type="match status" value="1"/>
</dbReference>
<dbReference type="SUPFAM" id="SSF111038">
    <property type="entry name" value="YjbQ-like"/>
    <property type="match status" value="1"/>
</dbReference>
<dbReference type="GO" id="GO:0016491">
    <property type="term" value="F:oxidoreductase activity"/>
    <property type="evidence" value="ECO:0007669"/>
    <property type="project" value="UniProtKB-KW"/>
</dbReference>
<gene>
    <name evidence="4" type="primary">MED17</name>
    <name evidence="6" type="ORF">BB559_000548</name>
</gene>
<sequence length="1226" mass="138258">MRNIVITGSNKGIGKATLVDLALKAVSPTTLYLTSTDTARGQAAVDEILSLNKDKLNPHVKIVFVQLNLADDTSIDNFYNYFAALGSPCIDILINNAGHLNKAIPFSLQETKITFAINFFGTVKFTEKMLPLMKPNSRVIFLTSAMGSLSKYPAHIREKYQDENLTLEKLQALQSEFVQAVADGNYKELGYPEHAYSVSKTGVTAYTKLLAKRFASDKRNIFFACCHPGRVKTDMGGPNNPLSIEEGIANTIHLATEDIQNLGPSGSLQEKLQNRIAVLWQEHPNFENLNFSKSSVDDVPENIKDDITSIKAKSSSKTIKSEQKNIKSTSELLQNLRNKLWYARSEMAVALDVIINLQNSFDKQNKNVSKPTSEKPNSIGSNSAEHDEFSNAILTMDNTEQSRPSESERILQYKLSMGGKQKQLEESSKYLESQFKRLENIVSRNKKLFQGATKMRDRHWIIQQHESVLDGVQFFISFDYRNAGSRFGERGYSKIQTIEKGDLNKSQTEDAYRNEEPQLLNKTEESNSADVDFSINSEKLIKMKMGIHVHGKYNSSKHNFFSTSGKASIEETKLGIEHLCKESDRYDQINKQLIMARNSIYLEELFRRLMNEALLFSKGTVVSGNKEHVSNEKDVFKETDTSKTNSNTDFLNIPLDIDKQNLFLQFRISNLTGKKSNLNSKNTPDYMDFDKPSTQNDVIIKIDDVESNQMDVDSDININKTKISSKIQDESKRVHKTSIIDFWSRIAPDLALILSSMLLCKQYRFQKRIQYGLLTNLGSNMDLLVPVTTALSYLFNINQIDNLARNVALFWKNTIYENAFFSSNVFDFFNQNHSNVYYTAHIILGNQSSFLIKILHGGKVQLYHNSNIYYGESSYSAFPYKSFGNVFDAFDHIRFTVLRLLLIKISNALNYFFLNNGALISGLSSSNNDLQLVDKILEEPSTIEGNSLREPKFNNHNHEKESKITGHGVTAQLTKDFTCCPISGSATGYISIEKIIFCICMTLTDSNFLLGDKPETSFNAKDSDGMFCNNGLELKLDIKPLYKELASFSNSSYGINKDDSSKLVLQETETKSIRIPLSDLDPISIDSCMDTITKNFTNRRSEYLEVNGQQSSGIFERVVAMRILEQIITKEVSQQISSEVNKYRIGIVNIFLQHSSASLTINENADSDVRTDMDMILDKIAPYDAPYTHTYEGKDDMPGHVKSSLMGVSLNIPIKNGKLALGTWQG</sequence>
<dbReference type="Gene3D" id="2.60.120.460">
    <property type="entry name" value="YjbQ-like"/>
    <property type="match status" value="1"/>
</dbReference>
<dbReference type="PANTHER" id="PTHR43963:SF6">
    <property type="entry name" value="CHAIN DEHYDROGENASE FAMILY PROTEIN, PUTATIVE (AFU_ORTHOLOGUE AFUA_3G15350)-RELATED"/>
    <property type="match status" value="1"/>
</dbReference>
<accession>A0A2T9Z4V9</accession>
<dbReference type="Gene3D" id="3.40.50.720">
    <property type="entry name" value="NAD(P)-binding Rossmann-like Domain"/>
    <property type="match status" value="1"/>
</dbReference>
<comment type="similarity">
    <text evidence="4">Belongs to the Mediator complex subunit 17 family.</text>
</comment>
<reference evidence="6 7" key="1">
    <citation type="journal article" date="2018" name="MBio">
        <title>Comparative Genomics Reveals the Core Gene Toolbox for the Fungus-Insect Symbiosis.</title>
        <authorList>
            <person name="Wang Y."/>
            <person name="Stata M."/>
            <person name="Wang W."/>
            <person name="Stajich J.E."/>
            <person name="White M.M."/>
            <person name="Moncalvo J.M."/>
        </authorList>
    </citation>
    <scope>NUCLEOTIDE SEQUENCE [LARGE SCALE GENOMIC DNA]</scope>
    <source>
        <strain evidence="6 7">AUS-77-4</strain>
    </source>
</reference>
<evidence type="ECO:0000256" key="1">
    <source>
        <dbReference type="ARBA" id="ARBA00006484"/>
    </source>
</evidence>
<dbReference type="Pfam" id="PF00106">
    <property type="entry name" value="adh_short"/>
    <property type="match status" value="1"/>
</dbReference>
<dbReference type="InterPro" id="IPR035917">
    <property type="entry name" value="YjbQ-like_sf"/>
</dbReference>
<name>A0A2T9Z4V9_9FUNG</name>
<protein>
    <recommendedName>
        <fullName evidence="4">Mediator of RNA polymerase II transcription subunit 17</fullName>
    </recommendedName>
    <alternativeName>
        <fullName evidence="4">Mediator complex subunit 17</fullName>
    </alternativeName>
</protein>
<keyword evidence="4" id="KW-0539">Nucleus</keyword>
<dbReference type="PRINTS" id="PR00080">
    <property type="entry name" value="SDRFAMILY"/>
</dbReference>
<dbReference type="InterPro" id="IPR001602">
    <property type="entry name" value="UPF0047_YjbQ-like"/>
</dbReference>
<dbReference type="InterPro" id="IPR020904">
    <property type="entry name" value="Sc_DH/Rdtase_CS"/>
</dbReference>
<dbReference type="SUPFAM" id="SSF51735">
    <property type="entry name" value="NAD(P)-binding Rossmann-fold domains"/>
    <property type="match status" value="1"/>
</dbReference>
<evidence type="ECO:0000313" key="6">
    <source>
        <dbReference type="EMBL" id="PVU99637.1"/>
    </source>
</evidence>
<dbReference type="EMBL" id="MBFT01000026">
    <property type="protein sequence ID" value="PVU99637.1"/>
    <property type="molecule type" value="Genomic_DNA"/>
</dbReference>
<keyword evidence="4" id="KW-0804">Transcription</keyword>
<feature type="compositionally biased region" description="Polar residues" evidence="5">
    <location>
        <begin position="364"/>
        <end position="383"/>
    </location>
</feature>
<evidence type="ECO:0000256" key="2">
    <source>
        <dbReference type="ARBA" id="ARBA00022857"/>
    </source>
</evidence>
<dbReference type="Proteomes" id="UP000245699">
    <property type="component" value="Unassembled WGS sequence"/>
</dbReference>
<evidence type="ECO:0000256" key="5">
    <source>
        <dbReference type="SAM" id="MobiDB-lite"/>
    </source>
</evidence>
<dbReference type="GO" id="GO:0006357">
    <property type="term" value="P:regulation of transcription by RNA polymerase II"/>
    <property type="evidence" value="ECO:0007669"/>
    <property type="project" value="InterPro"/>
</dbReference>
<dbReference type="OrthoDB" id="10255963at2759"/>
<keyword evidence="4" id="KW-0010">Activator</keyword>
<dbReference type="AlphaFoldDB" id="A0A2T9Z4V9"/>
<comment type="subcellular location">
    <subcellularLocation>
        <location evidence="4">Nucleus</location>
    </subcellularLocation>
</comment>
<evidence type="ECO:0000256" key="4">
    <source>
        <dbReference type="RuleBase" id="RU364140"/>
    </source>
</evidence>
<dbReference type="STRING" id="61424.A0A2T9Z4V9"/>
<dbReference type="InterPro" id="IPR019313">
    <property type="entry name" value="Mediator_Med17"/>
</dbReference>
<dbReference type="PROSITE" id="PS00061">
    <property type="entry name" value="ADH_SHORT"/>
    <property type="match status" value="1"/>
</dbReference>
<comment type="subunit">
    <text evidence="4">Component of the Mediator complex.</text>
</comment>
<proteinExistence type="inferred from homology"/>
<dbReference type="InterPro" id="IPR036291">
    <property type="entry name" value="NAD(P)-bd_dom_sf"/>
</dbReference>
<dbReference type="InterPro" id="IPR002347">
    <property type="entry name" value="SDR_fam"/>
</dbReference>
<dbReference type="GO" id="GO:0016592">
    <property type="term" value="C:mediator complex"/>
    <property type="evidence" value="ECO:0007669"/>
    <property type="project" value="InterPro"/>
</dbReference>
<dbReference type="PRINTS" id="PR00081">
    <property type="entry name" value="GDHRDH"/>
</dbReference>
<organism evidence="6 7">
    <name type="scientific">Furculomyces boomerangus</name>
    <dbReference type="NCBI Taxonomy" id="61424"/>
    <lineage>
        <taxon>Eukaryota</taxon>
        <taxon>Fungi</taxon>
        <taxon>Fungi incertae sedis</taxon>
        <taxon>Zoopagomycota</taxon>
        <taxon>Kickxellomycotina</taxon>
        <taxon>Harpellomycetes</taxon>
        <taxon>Harpellales</taxon>
        <taxon>Harpellaceae</taxon>
        <taxon>Furculomyces</taxon>
    </lineage>
</organism>
<feature type="region of interest" description="Disordered" evidence="5">
    <location>
        <begin position="364"/>
        <end position="384"/>
    </location>
</feature>
<comment type="caution">
    <text evidence="6">The sequence shown here is derived from an EMBL/GenBank/DDBJ whole genome shotgun (WGS) entry which is preliminary data.</text>
</comment>
<comment type="function">
    <text evidence="4">Component of the Mediator complex, a coactivator involved in the regulated transcription of nearly all RNA polymerase II-dependent genes. Mediator functions as a bridge to convey information from gene-specific regulatory proteins to the basal RNA polymerase II transcription machinery. Mediator is recruited to promoters by direct interactions with regulatory proteins and serves as a scaffold for the assembly of a functional preinitiation complex with RNA polymerase II and the general transcription factors.</text>
</comment>
<dbReference type="GO" id="GO:0003712">
    <property type="term" value="F:transcription coregulator activity"/>
    <property type="evidence" value="ECO:0007669"/>
    <property type="project" value="InterPro"/>
</dbReference>
<keyword evidence="7" id="KW-1185">Reference proteome</keyword>
<dbReference type="Pfam" id="PF10156">
    <property type="entry name" value="Med17"/>
    <property type="match status" value="1"/>
</dbReference>
<evidence type="ECO:0000313" key="7">
    <source>
        <dbReference type="Proteomes" id="UP000245699"/>
    </source>
</evidence>
<keyword evidence="4" id="KW-0805">Transcription regulation</keyword>
<comment type="similarity">
    <text evidence="1">Belongs to the short-chain dehydrogenases/reductases (SDR) family.</text>
</comment>
<keyword evidence="2" id="KW-0521">NADP</keyword>
<evidence type="ECO:0000256" key="3">
    <source>
        <dbReference type="ARBA" id="ARBA00023002"/>
    </source>
</evidence>
<keyword evidence="3" id="KW-0560">Oxidoreductase</keyword>
<dbReference type="NCBIfam" id="TIGR00149">
    <property type="entry name" value="TIGR00149_YjbQ"/>
    <property type="match status" value="1"/>
</dbReference>